<dbReference type="CDD" id="cd02208">
    <property type="entry name" value="cupin_RmlC-like"/>
    <property type="match status" value="1"/>
</dbReference>
<dbReference type="SUPFAM" id="SSF51182">
    <property type="entry name" value="RmlC-like cupins"/>
    <property type="match status" value="1"/>
</dbReference>
<evidence type="ECO:0000313" key="2">
    <source>
        <dbReference type="EMBL" id="MDA0181208.1"/>
    </source>
</evidence>
<dbReference type="RefSeq" id="WP_270025518.1">
    <property type="nucleotide sequence ID" value="NZ_JAPDDP010000019.1"/>
</dbReference>
<dbReference type="Proteomes" id="UP001147653">
    <property type="component" value="Unassembled WGS sequence"/>
</dbReference>
<dbReference type="PANTHER" id="PTHR36440">
    <property type="entry name" value="PUTATIVE (AFU_ORTHOLOGUE AFUA_8G07350)-RELATED"/>
    <property type="match status" value="1"/>
</dbReference>
<dbReference type="Gene3D" id="2.60.120.10">
    <property type="entry name" value="Jelly Rolls"/>
    <property type="match status" value="1"/>
</dbReference>
<protein>
    <submittedName>
        <fullName evidence="2">Cupin domain-containing protein</fullName>
    </submittedName>
</protein>
<feature type="domain" description="Cupin type-2" evidence="1">
    <location>
        <begin position="36"/>
        <end position="100"/>
    </location>
</feature>
<dbReference type="InterPro" id="IPR011051">
    <property type="entry name" value="RmlC_Cupin_sf"/>
</dbReference>
<sequence>MAHAGQTLQNPISGERITFLQTAADTAGELLEFELELAADGKVPGAHVHPEQEERFHVLEGVMRFRLGMRRITAVAGETVVVPAGRMHKFANGGDETARVRVEVVPALDMEDLLTTTTELALEGHVLRSGMPKPLHLALFVSRFRREVRAPFPPAWMVRVLMVPLAALATARGHHARYAMA</sequence>
<comment type="caution">
    <text evidence="2">The sequence shown here is derived from an EMBL/GenBank/DDBJ whole genome shotgun (WGS) entry which is preliminary data.</text>
</comment>
<dbReference type="InterPro" id="IPR053146">
    <property type="entry name" value="QDO-like"/>
</dbReference>
<organism evidence="2 3">
    <name type="scientific">Solirubrobacter phytolaccae</name>
    <dbReference type="NCBI Taxonomy" id="1404360"/>
    <lineage>
        <taxon>Bacteria</taxon>
        <taxon>Bacillati</taxon>
        <taxon>Actinomycetota</taxon>
        <taxon>Thermoleophilia</taxon>
        <taxon>Solirubrobacterales</taxon>
        <taxon>Solirubrobacteraceae</taxon>
        <taxon>Solirubrobacter</taxon>
    </lineage>
</organism>
<name>A0A9X3N7K2_9ACTN</name>
<evidence type="ECO:0000259" key="1">
    <source>
        <dbReference type="Pfam" id="PF07883"/>
    </source>
</evidence>
<dbReference type="AlphaFoldDB" id="A0A9X3N7K2"/>
<dbReference type="InterPro" id="IPR013096">
    <property type="entry name" value="Cupin_2"/>
</dbReference>
<keyword evidence="3" id="KW-1185">Reference proteome</keyword>
<dbReference type="EMBL" id="JAPDDP010000019">
    <property type="protein sequence ID" value="MDA0181208.1"/>
    <property type="molecule type" value="Genomic_DNA"/>
</dbReference>
<dbReference type="InterPro" id="IPR014710">
    <property type="entry name" value="RmlC-like_jellyroll"/>
</dbReference>
<accession>A0A9X3N7K2</accession>
<dbReference type="Pfam" id="PF07883">
    <property type="entry name" value="Cupin_2"/>
    <property type="match status" value="1"/>
</dbReference>
<proteinExistence type="predicted"/>
<evidence type="ECO:0000313" key="3">
    <source>
        <dbReference type="Proteomes" id="UP001147653"/>
    </source>
</evidence>
<reference evidence="2" key="1">
    <citation type="submission" date="2022-10" db="EMBL/GenBank/DDBJ databases">
        <title>The WGS of Solirubrobacter phytolaccae KCTC 29190.</title>
        <authorList>
            <person name="Jiang Z."/>
        </authorList>
    </citation>
    <scope>NUCLEOTIDE SEQUENCE</scope>
    <source>
        <strain evidence="2">KCTC 29190</strain>
    </source>
</reference>
<gene>
    <name evidence="2" type="ORF">OJ997_12950</name>
</gene>
<dbReference type="PANTHER" id="PTHR36440:SF1">
    <property type="entry name" value="PUTATIVE (AFU_ORTHOLOGUE AFUA_8G07350)-RELATED"/>
    <property type="match status" value="1"/>
</dbReference>